<feature type="region of interest" description="Disordered" evidence="1">
    <location>
        <begin position="41"/>
        <end position="80"/>
    </location>
</feature>
<reference evidence="2 3" key="1">
    <citation type="submission" date="2017-03" db="EMBL/GenBank/DDBJ databases">
        <title>Genome Survey of Euroglyphus maynei.</title>
        <authorList>
            <person name="Arlian L.G."/>
            <person name="Morgan M.S."/>
            <person name="Rider S.D."/>
        </authorList>
    </citation>
    <scope>NUCLEOTIDE SEQUENCE [LARGE SCALE GENOMIC DNA]</scope>
    <source>
        <strain evidence="2">Arlian Lab</strain>
        <tissue evidence="2">Whole body</tissue>
    </source>
</reference>
<proteinExistence type="predicted"/>
<feature type="compositionally biased region" description="Low complexity" evidence="1">
    <location>
        <begin position="1"/>
        <end position="23"/>
    </location>
</feature>
<feature type="compositionally biased region" description="Polar residues" evidence="1">
    <location>
        <begin position="43"/>
        <end position="63"/>
    </location>
</feature>
<keyword evidence="3" id="KW-1185">Reference proteome</keyword>
<dbReference type="AlphaFoldDB" id="A0A1Y3BBI0"/>
<gene>
    <name evidence="2" type="ORF">BLA29_013864</name>
</gene>
<evidence type="ECO:0000256" key="1">
    <source>
        <dbReference type="SAM" id="MobiDB-lite"/>
    </source>
</evidence>
<feature type="compositionally biased region" description="Polar residues" evidence="1">
    <location>
        <begin position="71"/>
        <end position="80"/>
    </location>
</feature>
<feature type="region of interest" description="Disordered" evidence="1">
    <location>
        <begin position="1"/>
        <end position="28"/>
    </location>
</feature>
<comment type="caution">
    <text evidence="2">The sequence shown here is derived from an EMBL/GenBank/DDBJ whole genome shotgun (WGS) entry which is preliminary data.</text>
</comment>
<accession>A0A1Y3BBI0</accession>
<evidence type="ECO:0000313" key="3">
    <source>
        <dbReference type="Proteomes" id="UP000194236"/>
    </source>
</evidence>
<dbReference type="OrthoDB" id="2951111at2759"/>
<dbReference type="EMBL" id="MUJZ01032893">
    <property type="protein sequence ID" value="OTF77374.1"/>
    <property type="molecule type" value="Genomic_DNA"/>
</dbReference>
<protein>
    <submittedName>
        <fullName evidence="2">Zinc finger domain-containing protein</fullName>
    </submittedName>
</protein>
<dbReference type="Proteomes" id="UP000194236">
    <property type="component" value="Unassembled WGS sequence"/>
</dbReference>
<name>A0A1Y3BBI0_EURMA</name>
<evidence type="ECO:0000313" key="2">
    <source>
        <dbReference type="EMBL" id="OTF77374.1"/>
    </source>
</evidence>
<sequence length="80" mass="8915">MSVENQPASTSQQQHSQPPKSSSNDLHLTLYWAAIQQLPPEHLQQQSTAQNPVDSQTEVNSATKCFDFRGNSLNDQGIYD</sequence>
<organism evidence="2 3">
    <name type="scientific">Euroglyphus maynei</name>
    <name type="common">Mayne's house dust mite</name>
    <dbReference type="NCBI Taxonomy" id="6958"/>
    <lineage>
        <taxon>Eukaryota</taxon>
        <taxon>Metazoa</taxon>
        <taxon>Ecdysozoa</taxon>
        <taxon>Arthropoda</taxon>
        <taxon>Chelicerata</taxon>
        <taxon>Arachnida</taxon>
        <taxon>Acari</taxon>
        <taxon>Acariformes</taxon>
        <taxon>Sarcoptiformes</taxon>
        <taxon>Astigmata</taxon>
        <taxon>Psoroptidia</taxon>
        <taxon>Analgoidea</taxon>
        <taxon>Pyroglyphidae</taxon>
        <taxon>Pyroglyphinae</taxon>
        <taxon>Euroglyphus</taxon>
    </lineage>
</organism>